<dbReference type="Proteomes" id="UP000622580">
    <property type="component" value="Unassembled WGS sequence"/>
</dbReference>
<gene>
    <name evidence="1" type="ORF">JKL49_16730</name>
</gene>
<keyword evidence="2" id="KW-1185">Reference proteome</keyword>
<dbReference type="RefSeq" id="WP_215341871.1">
    <property type="nucleotide sequence ID" value="NZ_JAGSGD010000001.1"/>
</dbReference>
<name>A0A941D2F4_9CAUL</name>
<organism evidence="1 2">
    <name type="scientific">Phenylobacterium glaciei</name>
    <dbReference type="NCBI Taxonomy" id="2803784"/>
    <lineage>
        <taxon>Bacteria</taxon>
        <taxon>Pseudomonadati</taxon>
        <taxon>Pseudomonadota</taxon>
        <taxon>Alphaproteobacteria</taxon>
        <taxon>Caulobacterales</taxon>
        <taxon>Caulobacteraceae</taxon>
        <taxon>Phenylobacterium</taxon>
    </lineage>
</organism>
<dbReference type="Pfam" id="PF14103">
    <property type="entry name" value="DUF4276"/>
    <property type="match status" value="1"/>
</dbReference>
<evidence type="ECO:0000313" key="2">
    <source>
        <dbReference type="Proteomes" id="UP000622580"/>
    </source>
</evidence>
<dbReference type="InterPro" id="IPR025455">
    <property type="entry name" value="DUF4276"/>
</dbReference>
<sequence length="214" mass="23549">MTYVAWAVLYEGDTDAAYYNVLIPRLMEDLVVAGTKLPSIPQLPAIRFKRAGPEDVAKEACATSDSFFLVFIHADTGGRALERGIEQRSTAYCEEMRRLCEWPTDRCIVIAPRHETEAWILADPAAITATLGYTGTAASIGLPASPAAAERLPDPKATLQQAVAQVRGRRRPIDLAQIFPAIAQRQSFAELRRSASFRAFEERVRVALNDLGCL</sequence>
<dbReference type="EMBL" id="JAGSGD010000001">
    <property type="protein sequence ID" value="MBR7621040.1"/>
    <property type="molecule type" value="Genomic_DNA"/>
</dbReference>
<accession>A0A941D2F4</accession>
<reference evidence="1" key="1">
    <citation type="submission" date="2021-04" db="EMBL/GenBank/DDBJ databases">
        <title>Draft genome assembly of strain Phenylobacterium sp. 20VBR1 using MiniION and Illumina platforms.</title>
        <authorList>
            <person name="Thomas F.A."/>
            <person name="Krishnan K.P."/>
            <person name="Sinha R.K."/>
        </authorList>
    </citation>
    <scope>NUCLEOTIDE SEQUENCE</scope>
    <source>
        <strain evidence="1">20VBR1</strain>
    </source>
</reference>
<comment type="caution">
    <text evidence="1">The sequence shown here is derived from an EMBL/GenBank/DDBJ whole genome shotgun (WGS) entry which is preliminary data.</text>
</comment>
<protein>
    <submittedName>
        <fullName evidence="1">DUF4276 family protein</fullName>
    </submittedName>
</protein>
<evidence type="ECO:0000313" key="1">
    <source>
        <dbReference type="EMBL" id="MBR7621040.1"/>
    </source>
</evidence>
<dbReference type="AlphaFoldDB" id="A0A941D2F4"/>
<proteinExistence type="predicted"/>